<protein>
    <submittedName>
        <fullName evidence="1">Uncharacterized protein</fullName>
    </submittedName>
</protein>
<keyword evidence="2" id="KW-1185">Reference proteome</keyword>
<evidence type="ECO:0000313" key="2">
    <source>
        <dbReference type="Proteomes" id="UP000593966"/>
    </source>
</evidence>
<accession>A0A7S7AHS4</accession>
<dbReference type="RefSeq" id="WP_180045742.1">
    <property type="nucleotide sequence ID" value="NZ_CP048659.1"/>
</dbReference>
<proteinExistence type="predicted"/>
<dbReference type="EMBL" id="CP048659">
    <property type="protein sequence ID" value="QOW46296.1"/>
    <property type="molecule type" value="Genomic_DNA"/>
</dbReference>
<gene>
    <name evidence="1" type="ORF">G0028_10535</name>
</gene>
<reference evidence="1 2" key="1">
    <citation type="submission" date="2020-02" db="EMBL/GenBank/DDBJ databases">
        <title>Tigecycline-resistant Acinetobacter species from pigs and migratory birds.</title>
        <authorList>
            <person name="Chen C."/>
            <person name="Sun J."/>
            <person name="Liao X.-P."/>
            <person name="Liu Y.-H."/>
        </authorList>
    </citation>
    <scope>NUCLEOTIDE SEQUENCE [LARGE SCALE GENOMIC DNA]</scope>
    <source>
        <strain evidence="1 2">YH12207_T</strain>
    </source>
</reference>
<name>A0A7S7AHS4_9GAMM</name>
<sequence>MAFSLYCLINENSNRFSIEFFEKELKKYFFKMEGLSLSYEEDPFDSSNIHLLLSWEGWWIRFFYETGQHVIDDSVEIAKHAKKNLSSEISNIDKRIIVRFADDESKIYTNHIILMMDYLQDIPNIIIFNPRTKKFIVS</sequence>
<dbReference type="Proteomes" id="UP000593966">
    <property type="component" value="Chromosome"/>
</dbReference>
<dbReference type="AlphaFoldDB" id="A0A7S7AHS4"/>
<organism evidence="1 2">
    <name type="scientific">Acinetobacter piscicola</name>
    <dbReference type="NCBI Taxonomy" id="2006115"/>
    <lineage>
        <taxon>Bacteria</taxon>
        <taxon>Pseudomonadati</taxon>
        <taxon>Pseudomonadota</taxon>
        <taxon>Gammaproteobacteria</taxon>
        <taxon>Moraxellales</taxon>
        <taxon>Moraxellaceae</taxon>
        <taxon>Acinetobacter</taxon>
    </lineage>
</organism>
<evidence type="ECO:0000313" key="1">
    <source>
        <dbReference type="EMBL" id="QOW46296.1"/>
    </source>
</evidence>